<organism evidence="5 6">
    <name type="scientific">Desmophyllum pertusum</name>
    <dbReference type="NCBI Taxonomy" id="174260"/>
    <lineage>
        <taxon>Eukaryota</taxon>
        <taxon>Metazoa</taxon>
        <taxon>Cnidaria</taxon>
        <taxon>Anthozoa</taxon>
        <taxon>Hexacorallia</taxon>
        <taxon>Scleractinia</taxon>
        <taxon>Caryophylliina</taxon>
        <taxon>Caryophylliidae</taxon>
        <taxon>Desmophyllum</taxon>
    </lineage>
</organism>
<evidence type="ECO:0000256" key="3">
    <source>
        <dbReference type="SAM" id="SignalP"/>
    </source>
</evidence>
<dbReference type="InterPro" id="IPR003582">
    <property type="entry name" value="ShKT_dom"/>
</dbReference>
<accession>A0A9X0CS77</accession>
<protein>
    <recommendedName>
        <fullName evidence="4">ShKT domain-containing protein</fullName>
    </recommendedName>
</protein>
<dbReference type="Pfam" id="PF01549">
    <property type="entry name" value="ShK"/>
    <property type="match status" value="1"/>
</dbReference>
<dbReference type="EMBL" id="MU826829">
    <property type="protein sequence ID" value="KAJ7374112.1"/>
    <property type="molecule type" value="Genomic_DNA"/>
</dbReference>
<gene>
    <name evidence="5" type="ORF">OS493_009449</name>
</gene>
<dbReference type="PROSITE" id="PS51670">
    <property type="entry name" value="SHKT"/>
    <property type="match status" value="1"/>
</dbReference>
<sequence>MDKRVILFVAVFFAIIAVNSVTALPTAEQPWSRYFDEGESMDPVKRGCRDRYHSMCRMNRYKMICNMRSNPSYAFVRSRCQKTCGSCR</sequence>
<proteinExistence type="predicted"/>
<evidence type="ECO:0000256" key="2">
    <source>
        <dbReference type="PROSITE-ProRule" id="PRU01005"/>
    </source>
</evidence>
<feature type="domain" description="ShKT" evidence="4">
    <location>
        <begin position="48"/>
        <end position="87"/>
    </location>
</feature>
<evidence type="ECO:0000313" key="6">
    <source>
        <dbReference type="Proteomes" id="UP001163046"/>
    </source>
</evidence>
<feature type="signal peptide" evidence="3">
    <location>
        <begin position="1"/>
        <end position="23"/>
    </location>
</feature>
<evidence type="ECO:0000313" key="5">
    <source>
        <dbReference type="EMBL" id="KAJ7374112.1"/>
    </source>
</evidence>
<name>A0A9X0CS77_9CNID</name>
<feature type="chain" id="PRO_5040817972" description="ShKT domain-containing protein" evidence="3">
    <location>
        <begin position="24"/>
        <end position="88"/>
    </location>
</feature>
<keyword evidence="3" id="KW-0732">Signal</keyword>
<comment type="caution">
    <text evidence="5">The sequence shown here is derived from an EMBL/GenBank/DDBJ whole genome shotgun (WGS) entry which is preliminary data.</text>
</comment>
<evidence type="ECO:0000256" key="1">
    <source>
        <dbReference type="ARBA" id="ARBA00022656"/>
    </source>
</evidence>
<dbReference type="AlphaFoldDB" id="A0A9X0CS77"/>
<keyword evidence="6" id="KW-1185">Reference proteome</keyword>
<comment type="caution">
    <text evidence="2">Lacks conserved residue(s) required for the propagation of feature annotation.</text>
</comment>
<keyword evidence="1" id="KW-0800">Toxin</keyword>
<reference evidence="5" key="1">
    <citation type="submission" date="2023-01" db="EMBL/GenBank/DDBJ databases">
        <title>Genome assembly of the deep-sea coral Lophelia pertusa.</title>
        <authorList>
            <person name="Herrera S."/>
            <person name="Cordes E."/>
        </authorList>
    </citation>
    <scope>NUCLEOTIDE SEQUENCE</scope>
    <source>
        <strain evidence="5">USNM1676648</strain>
        <tissue evidence="5">Polyp</tissue>
    </source>
</reference>
<dbReference type="Proteomes" id="UP001163046">
    <property type="component" value="Unassembled WGS sequence"/>
</dbReference>
<evidence type="ECO:0000259" key="4">
    <source>
        <dbReference type="PROSITE" id="PS51670"/>
    </source>
</evidence>
<dbReference type="GO" id="GO:0090729">
    <property type="term" value="F:toxin activity"/>
    <property type="evidence" value="ECO:0007669"/>
    <property type="project" value="UniProtKB-KW"/>
</dbReference>